<evidence type="ECO:0000256" key="1">
    <source>
        <dbReference type="ARBA" id="ARBA00022658"/>
    </source>
</evidence>
<dbReference type="Gene3D" id="1.20.870.10">
    <property type="entry name" value="Son of sevenless (SoS) protein Chain: S domain 1"/>
    <property type="match status" value="1"/>
</dbReference>
<evidence type="ECO:0000313" key="5">
    <source>
        <dbReference type="EMBL" id="RNA37817.1"/>
    </source>
</evidence>
<evidence type="ECO:0000259" key="4">
    <source>
        <dbReference type="PROSITE" id="PS50212"/>
    </source>
</evidence>
<dbReference type="Pfam" id="PF00617">
    <property type="entry name" value="RasGEF"/>
    <property type="match status" value="1"/>
</dbReference>
<feature type="domain" description="Ras-GEF" evidence="3">
    <location>
        <begin position="272"/>
        <end position="444"/>
    </location>
</feature>
<dbReference type="SMART" id="SM00147">
    <property type="entry name" value="RasGEF"/>
    <property type="match status" value="1"/>
</dbReference>
<dbReference type="EMBL" id="REGN01000971">
    <property type="protein sequence ID" value="RNA37817.1"/>
    <property type="molecule type" value="Genomic_DNA"/>
</dbReference>
<reference evidence="5 6" key="1">
    <citation type="journal article" date="2018" name="Sci. Rep.">
        <title>Genomic signatures of local adaptation to the degree of environmental predictability in rotifers.</title>
        <authorList>
            <person name="Franch-Gras L."/>
            <person name="Hahn C."/>
            <person name="Garcia-Roger E.M."/>
            <person name="Carmona M.J."/>
            <person name="Serra M."/>
            <person name="Gomez A."/>
        </authorList>
    </citation>
    <scope>NUCLEOTIDE SEQUENCE [LARGE SCALE GENOMIC DNA]</scope>
    <source>
        <strain evidence="5">HYR1</strain>
    </source>
</reference>
<dbReference type="Proteomes" id="UP000276133">
    <property type="component" value="Unassembled WGS sequence"/>
</dbReference>
<dbReference type="SMART" id="SM00229">
    <property type="entry name" value="RasGEFN"/>
    <property type="match status" value="1"/>
</dbReference>
<dbReference type="InterPro" id="IPR008937">
    <property type="entry name" value="Ras-like_GEF"/>
</dbReference>
<dbReference type="GO" id="GO:0005886">
    <property type="term" value="C:plasma membrane"/>
    <property type="evidence" value="ECO:0007669"/>
    <property type="project" value="TreeGrafter"/>
</dbReference>
<dbReference type="Gene3D" id="1.10.840.10">
    <property type="entry name" value="Ras guanine-nucleotide exchange factors catalytic domain"/>
    <property type="match status" value="1"/>
</dbReference>
<organism evidence="5 6">
    <name type="scientific">Brachionus plicatilis</name>
    <name type="common">Marine rotifer</name>
    <name type="synonym">Brachionus muelleri</name>
    <dbReference type="NCBI Taxonomy" id="10195"/>
    <lineage>
        <taxon>Eukaryota</taxon>
        <taxon>Metazoa</taxon>
        <taxon>Spiralia</taxon>
        <taxon>Gnathifera</taxon>
        <taxon>Rotifera</taxon>
        <taxon>Eurotatoria</taxon>
        <taxon>Monogononta</taxon>
        <taxon>Pseudotrocha</taxon>
        <taxon>Ploima</taxon>
        <taxon>Brachionidae</taxon>
        <taxon>Brachionus</taxon>
    </lineage>
</organism>
<dbReference type="InterPro" id="IPR001895">
    <property type="entry name" value="RASGEF_cat_dom"/>
</dbReference>
<dbReference type="GO" id="GO:0007265">
    <property type="term" value="P:Ras protein signal transduction"/>
    <property type="evidence" value="ECO:0007669"/>
    <property type="project" value="TreeGrafter"/>
</dbReference>
<dbReference type="GO" id="GO:0005085">
    <property type="term" value="F:guanyl-nucleotide exchange factor activity"/>
    <property type="evidence" value="ECO:0007669"/>
    <property type="project" value="UniProtKB-KW"/>
</dbReference>
<evidence type="ECO:0000313" key="6">
    <source>
        <dbReference type="Proteomes" id="UP000276133"/>
    </source>
</evidence>
<feature type="domain" description="N-terminal Ras-GEF" evidence="4">
    <location>
        <begin position="109"/>
        <end position="236"/>
    </location>
</feature>
<evidence type="ECO:0000256" key="2">
    <source>
        <dbReference type="PROSITE-ProRule" id="PRU00168"/>
    </source>
</evidence>
<accession>A0A3M7SQC6</accession>
<dbReference type="InterPro" id="IPR023578">
    <property type="entry name" value="Ras_GEF_dom_sf"/>
</dbReference>
<dbReference type="InterPro" id="IPR036964">
    <property type="entry name" value="RASGEF_cat_dom_sf"/>
</dbReference>
<dbReference type="CDD" id="cd06224">
    <property type="entry name" value="REM"/>
    <property type="match status" value="1"/>
</dbReference>
<dbReference type="PANTHER" id="PTHR23113">
    <property type="entry name" value="GUANINE NUCLEOTIDE EXCHANGE FACTOR"/>
    <property type="match status" value="1"/>
</dbReference>
<comment type="caution">
    <text evidence="5">The sequence shown here is derived from an EMBL/GenBank/DDBJ whole genome shotgun (WGS) entry which is preliminary data.</text>
</comment>
<dbReference type="PROSITE" id="PS50009">
    <property type="entry name" value="RASGEF_CAT"/>
    <property type="match status" value="1"/>
</dbReference>
<dbReference type="STRING" id="10195.A0A3M7SQC6"/>
<dbReference type="SUPFAM" id="SSF48366">
    <property type="entry name" value="Ras GEF"/>
    <property type="match status" value="1"/>
</dbReference>
<proteinExistence type="predicted"/>
<dbReference type="AlphaFoldDB" id="A0A3M7SQC6"/>
<name>A0A3M7SQC6_BRAPC</name>
<dbReference type="InterPro" id="IPR000651">
    <property type="entry name" value="Ras-like_Gua-exchang_fac_N"/>
</dbReference>
<evidence type="ECO:0000259" key="3">
    <source>
        <dbReference type="PROSITE" id="PS50009"/>
    </source>
</evidence>
<sequence length="444" mass="51019">MSKNFSKRNSTSFTNLNNFFATNEPNFGRDKADLNSSLSNLRSSNSEFKFRPKSQITSLESESYDFEEQGDDCIYQISFKKVYNTQLTDSNNNQVNSGANSGLVYTRVKLKQLRYASLSKFIEHLVNSDTGEIDSNLVHTFLATYRTFSDTRTVLSMLRQQYARVMPASLEMTEDVRQQYLKSLRLIIKLWLKNYSEDFNEPSDYPNLNELYRFGQNYFADSGLIGLVRSKFEQFKASDQSSDSLEGSSTSFGAVDQAQAGLNVDEDFLSVDSKYFAEQLTFLDKIYFQKLCAHHCLGSVWGTRYQKSSKMTLSNNSDNLLAMPLSDKFADSALSIKQFNLVTDYIQSSILQDVELKPAQRAKIVRKWIEIARHCRKLKNFNSLNAIVLSLNGPYVSRLEKCWAEVPAEEKREFDKLSEIFSQEKNQQMLRDILIRLTVFLAHL</sequence>
<dbReference type="Pfam" id="PF00618">
    <property type="entry name" value="RasGEF_N"/>
    <property type="match status" value="1"/>
</dbReference>
<dbReference type="PROSITE" id="PS50212">
    <property type="entry name" value="RASGEF_NTER"/>
    <property type="match status" value="1"/>
</dbReference>
<dbReference type="PANTHER" id="PTHR23113:SF312">
    <property type="entry name" value="RAL GUANINE NUCLEOTIDE DISSOCIATION STIMULATOR-LIKE, ISOFORM E"/>
    <property type="match status" value="1"/>
</dbReference>
<gene>
    <name evidence="5" type="ORF">BpHYR1_007141</name>
</gene>
<keyword evidence="1 2" id="KW-0344">Guanine-nucleotide releasing factor</keyword>
<protein>
    <submittedName>
        <fullName evidence="5">Ral guanine nucleotide dissociation stimulator</fullName>
    </submittedName>
</protein>
<keyword evidence="6" id="KW-1185">Reference proteome</keyword>
<dbReference type="OrthoDB" id="26687at2759"/>